<evidence type="ECO:0000313" key="5">
    <source>
        <dbReference type="EMBL" id="ADN75473.1"/>
    </source>
</evidence>
<dbReference type="EMBL" id="CP002209">
    <property type="protein sequence ID" value="ADN75473.1"/>
    <property type="molecule type" value="Genomic_DNA"/>
</dbReference>
<dbReference type="PROSITE" id="PS51353">
    <property type="entry name" value="ARSC"/>
    <property type="match status" value="1"/>
</dbReference>
<dbReference type="eggNOG" id="COG1393">
    <property type="taxonomic scope" value="Bacteria"/>
</dbReference>
<sequence>MTTSPVIIWHNPRCSKSRQTLALLEEQGLTPEVVKYLETPPSAEQLHDVLAKLGLSPRQLMRTKEAEYKAQNLADADDAALIAAMVATPKLIERPVVIHGNKAALGRPPEAVLEILA</sequence>
<dbReference type="PANTHER" id="PTHR30041">
    <property type="entry name" value="ARSENATE REDUCTASE"/>
    <property type="match status" value="1"/>
</dbReference>
<reference evidence="5 6" key="1">
    <citation type="journal article" date="2010" name="Stand. Genomic Sci.">
        <title>Complete genome sequence of Ferrimonas balearica type strain (PAT).</title>
        <authorList>
            <person name="Nolan M."/>
            <person name="Sikorski J."/>
            <person name="Davenport K."/>
            <person name="Lucas S."/>
            <person name="Glavina Del Rio T."/>
            <person name="Tice H."/>
            <person name="Cheng J."/>
            <person name="Goodwin L."/>
            <person name="Pitluck S."/>
            <person name="Liolios K."/>
            <person name="Ivanova N."/>
            <person name="Mavromatis K."/>
            <person name="Ovchinnikova G."/>
            <person name="Pati A."/>
            <person name="Chen A."/>
            <person name="Palaniappan K."/>
            <person name="Land M."/>
            <person name="Hauser L."/>
            <person name="Chang Y."/>
            <person name="Jeffries C."/>
            <person name="Tapia R."/>
            <person name="Brettin T."/>
            <person name="Detter J."/>
            <person name="Han C."/>
            <person name="Yasawong M."/>
            <person name="Rohde M."/>
            <person name="Tindall B."/>
            <person name="Goker M."/>
            <person name="Woyke T."/>
            <person name="Bristow J."/>
            <person name="Eisen J."/>
            <person name="Markowitz V."/>
            <person name="Hugenholtz P."/>
            <person name="Kyrpides N."/>
            <person name="Klenk H."/>
            <person name="Lapidus A."/>
        </authorList>
    </citation>
    <scope>NUCLEOTIDE SEQUENCE [LARGE SCALE GENOMIC DNA]</scope>
    <source>
        <strain evidence="6">DSM 9799 / CCM 4581 / KCTC 23876 / PAT</strain>
    </source>
</reference>
<dbReference type="OrthoDB" id="9790554at2"/>
<dbReference type="SMR" id="E1SL95"/>
<evidence type="ECO:0000256" key="3">
    <source>
        <dbReference type="PROSITE-ProRule" id="PRU01282"/>
    </source>
</evidence>
<evidence type="ECO:0000313" key="6">
    <source>
        <dbReference type="Proteomes" id="UP000006683"/>
    </source>
</evidence>
<dbReference type="GeneID" id="67181494"/>
<dbReference type="PANTHER" id="PTHR30041:SF4">
    <property type="entry name" value="ARSENATE REDUCTASE"/>
    <property type="match status" value="1"/>
</dbReference>
<comment type="catalytic activity">
    <reaction evidence="4">
        <text>[glutaredoxin]-dithiol + arsenate + glutathione + H(+) = glutathionyl-S-S-[glutaredoxin] + arsenite + H2O</text>
        <dbReference type="Rhea" id="RHEA:22016"/>
        <dbReference type="Rhea" id="RHEA-COMP:10729"/>
        <dbReference type="Rhea" id="RHEA-COMP:17668"/>
        <dbReference type="ChEBI" id="CHEBI:15377"/>
        <dbReference type="ChEBI" id="CHEBI:15378"/>
        <dbReference type="ChEBI" id="CHEBI:29242"/>
        <dbReference type="ChEBI" id="CHEBI:29950"/>
        <dbReference type="ChEBI" id="CHEBI:48597"/>
        <dbReference type="ChEBI" id="CHEBI:57925"/>
        <dbReference type="ChEBI" id="CHEBI:146199"/>
        <dbReference type="EC" id="1.20.4.1"/>
    </reaction>
</comment>
<dbReference type="AlphaFoldDB" id="E1SL95"/>
<keyword evidence="6" id="KW-1185">Reference proteome</keyword>
<dbReference type="Proteomes" id="UP000006683">
    <property type="component" value="Chromosome"/>
</dbReference>
<name>E1SL95_FERBD</name>
<proteinExistence type="inferred from homology"/>
<dbReference type="InterPro" id="IPR006660">
    <property type="entry name" value="Arsenate_reductase-like"/>
</dbReference>
<comment type="similarity">
    <text evidence="1 3 4">Belongs to the ArsC family.</text>
</comment>
<organism evidence="5 6">
    <name type="scientific">Ferrimonas balearica (strain DSM 9799 / CCM 4581 / KCTC 23876 / PAT)</name>
    <dbReference type="NCBI Taxonomy" id="550540"/>
    <lineage>
        <taxon>Bacteria</taxon>
        <taxon>Pseudomonadati</taxon>
        <taxon>Pseudomonadota</taxon>
        <taxon>Gammaproteobacteria</taxon>
        <taxon>Alteromonadales</taxon>
        <taxon>Ferrimonadaceae</taxon>
        <taxon>Ferrimonas</taxon>
    </lineage>
</organism>
<dbReference type="STRING" id="550540.Fbal_1264"/>
<dbReference type="NCBIfam" id="TIGR00014">
    <property type="entry name" value="arsC"/>
    <property type="match status" value="1"/>
</dbReference>
<evidence type="ECO:0000256" key="2">
    <source>
        <dbReference type="ARBA" id="ARBA00023002"/>
    </source>
</evidence>
<dbReference type="Pfam" id="PF03960">
    <property type="entry name" value="ArsC"/>
    <property type="match status" value="1"/>
</dbReference>
<accession>E1SL95</accession>
<dbReference type="GO" id="GO:0008794">
    <property type="term" value="F:arsenate reductase (glutaredoxin) activity"/>
    <property type="evidence" value="ECO:0007669"/>
    <property type="project" value="UniProtKB-UniRule"/>
</dbReference>
<dbReference type="RefSeq" id="WP_013344779.1">
    <property type="nucleotide sequence ID" value="NC_014541.1"/>
</dbReference>
<dbReference type="Gene3D" id="3.40.30.10">
    <property type="entry name" value="Glutaredoxin"/>
    <property type="match status" value="1"/>
</dbReference>
<dbReference type="SUPFAM" id="SSF52833">
    <property type="entry name" value="Thioredoxin-like"/>
    <property type="match status" value="1"/>
</dbReference>
<keyword evidence="2 4" id="KW-0560">Oxidoreductase</keyword>
<dbReference type="HOGENOM" id="CLU_116644_0_1_6"/>
<evidence type="ECO:0000256" key="1">
    <source>
        <dbReference type="ARBA" id="ARBA00007198"/>
    </source>
</evidence>
<dbReference type="KEGG" id="fbl:Fbal_1264"/>
<gene>
    <name evidence="5" type="ordered locus">Fbal_1264</name>
</gene>
<evidence type="ECO:0000256" key="4">
    <source>
        <dbReference type="RuleBase" id="RU362029"/>
    </source>
</evidence>
<dbReference type="EC" id="1.20.4.1" evidence="4"/>
<dbReference type="InterPro" id="IPR036249">
    <property type="entry name" value="Thioredoxin-like_sf"/>
</dbReference>
<dbReference type="CDD" id="cd03034">
    <property type="entry name" value="ArsC_ArsC"/>
    <property type="match status" value="1"/>
</dbReference>
<dbReference type="InterPro" id="IPR006659">
    <property type="entry name" value="Arsenate_reductase"/>
</dbReference>
<protein>
    <recommendedName>
        <fullName evidence="4">Arsenate reductase</fullName>
        <ecNumber evidence="4">1.20.4.1</ecNumber>
    </recommendedName>
</protein>